<organism evidence="1 2">
    <name type="scientific">Striga hermonthica</name>
    <name type="common">Purple witchweed</name>
    <name type="synonym">Buchnera hermonthica</name>
    <dbReference type="NCBI Taxonomy" id="68872"/>
    <lineage>
        <taxon>Eukaryota</taxon>
        <taxon>Viridiplantae</taxon>
        <taxon>Streptophyta</taxon>
        <taxon>Embryophyta</taxon>
        <taxon>Tracheophyta</taxon>
        <taxon>Spermatophyta</taxon>
        <taxon>Magnoliopsida</taxon>
        <taxon>eudicotyledons</taxon>
        <taxon>Gunneridae</taxon>
        <taxon>Pentapetalae</taxon>
        <taxon>asterids</taxon>
        <taxon>lamiids</taxon>
        <taxon>Lamiales</taxon>
        <taxon>Orobanchaceae</taxon>
        <taxon>Buchnereae</taxon>
        <taxon>Striga</taxon>
    </lineage>
</organism>
<evidence type="ECO:0000313" key="2">
    <source>
        <dbReference type="Proteomes" id="UP001153555"/>
    </source>
</evidence>
<comment type="caution">
    <text evidence="1">The sequence shown here is derived from an EMBL/GenBank/DDBJ whole genome shotgun (WGS) entry which is preliminary data.</text>
</comment>
<dbReference type="AlphaFoldDB" id="A0A9N7N1D7"/>
<sequence length="161" mass="18229">RGEATMVGESRGERFPQKRHNLHDFWRAMDGNLNNARKEHVRASKRKREEVGIIGRMSVINFQAEDVEGILLPHNHALVITAKGAGFDVKRVFMDTESSIDVMFYDCFAQINKHLNLELKPMVTTLYGFNGGEVMSMSKVSLTVALGSGDTRKVRMVRFMV</sequence>
<dbReference type="OrthoDB" id="903981at2759"/>
<gene>
    <name evidence="1" type="ORF">SHERM_21203</name>
</gene>
<dbReference type="Proteomes" id="UP001153555">
    <property type="component" value="Unassembled WGS sequence"/>
</dbReference>
<accession>A0A9N7N1D7</accession>
<dbReference type="PANTHER" id="PTHR33240:SF15">
    <property type="entry name" value="GAG-PRO-LIKE PROTEIN"/>
    <property type="match status" value="1"/>
</dbReference>
<reference evidence="1" key="1">
    <citation type="submission" date="2019-12" db="EMBL/GenBank/DDBJ databases">
        <authorList>
            <person name="Scholes J."/>
        </authorList>
    </citation>
    <scope>NUCLEOTIDE SEQUENCE</scope>
</reference>
<evidence type="ECO:0000313" key="1">
    <source>
        <dbReference type="EMBL" id="CAA0824236.1"/>
    </source>
</evidence>
<name>A0A9N7N1D7_STRHE</name>
<protein>
    <submittedName>
        <fullName evidence="1">Uncharacterized protein</fullName>
    </submittedName>
</protein>
<feature type="non-terminal residue" evidence="1">
    <location>
        <position position="161"/>
    </location>
</feature>
<keyword evidence="2" id="KW-1185">Reference proteome</keyword>
<feature type="non-terminal residue" evidence="1">
    <location>
        <position position="1"/>
    </location>
</feature>
<dbReference type="PANTHER" id="PTHR33240">
    <property type="entry name" value="OS08G0508500 PROTEIN"/>
    <property type="match status" value="1"/>
</dbReference>
<dbReference type="EMBL" id="CACSLK010024742">
    <property type="protein sequence ID" value="CAA0824236.1"/>
    <property type="molecule type" value="Genomic_DNA"/>
</dbReference>
<proteinExistence type="predicted"/>